<evidence type="ECO:0000313" key="1">
    <source>
        <dbReference type="EMBL" id="CDT74812.1"/>
    </source>
</evidence>
<gene>
    <name evidence="1" type="ORF">VCR31J2_1310058</name>
</gene>
<dbReference type="EMBL" id="CCKJ01000037">
    <property type="protein sequence ID" value="CDT74812.1"/>
    <property type="molecule type" value="Genomic_DNA"/>
</dbReference>
<organism evidence="1 2">
    <name type="scientific">Vibrio coralliirubri</name>
    <dbReference type="NCBI Taxonomy" id="1516159"/>
    <lineage>
        <taxon>Bacteria</taxon>
        <taxon>Pseudomonadati</taxon>
        <taxon>Pseudomonadota</taxon>
        <taxon>Gammaproteobacteria</taxon>
        <taxon>Vibrionales</taxon>
        <taxon>Vibrionaceae</taxon>
        <taxon>Vibrio</taxon>
    </lineage>
</organism>
<keyword evidence="2" id="KW-1185">Reference proteome</keyword>
<proteinExistence type="predicted"/>
<sequence length="49" mass="5505">MSHHLNNPEENNYCGLLLVALSPAKPEVNNKSLNMMTARRAGSHEQMKK</sequence>
<reference evidence="1 2" key="1">
    <citation type="submission" date="2014-06" db="EMBL/GenBank/DDBJ databases">
        <authorList>
            <person name="Le Roux F."/>
        </authorList>
    </citation>
    <scope>NUCLEOTIDE SEQUENCE [LARGE SCALE GENOMIC DNA]</scope>
    <source>
        <strain evidence="1 2">J2-31</strain>
    </source>
</reference>
<protein>
    <submittedName>
        <fullName evidence="1">Uncharacterized protein</fullName>
    </submittedName>
</protein>
<comment type="caution">
    <text evidence="1">The sequence shown here is derived from an EMBL/GenBank/DDBJ whole genome shotgun (WGS) entry which is preliminary data.</text>
</comment>
<dbReference type="Proteomes" id="UP000041625">
    <property type="component" value="Unassembled WGS sequence"/>
</dbReference>
<name>A0AA87C1C3_9VIBR</name>
<dbReference type="AlphaFoldDB" id="A0AA87C1C3"/>
<evidence type="ECO:0000313" key="2">
    <source>
        <dbReference type="Proteomes" id="UP000041625"/>
    </source>
</evidence>
<accession>A0AA87C1C3</accession>